<feature type="domain" description="N-acetyltransferase" evidence="1">
    <location>
        <begin position="38"/>
        <end position="193"/>
    </location>
</feature>
<dbReference type="InterPro" id="IPR051908">
    <property type="entry name" value="Ribosomal_N-acetyltransferase"/>
</dbReference>
<dbReference type="GO" id="GO:1990189">
    <property type="term" value="F:protein N-terminal-serine acetyltransferase activity"/>
    <property type="evidence" value="ECO:0007669"/>
    <property type="project" value="TreeGrafter"/>
</dbReference>
<dbReference type="InterPro" id="IPR000182">
    <property type="entry name" value="GNAT_dom"/>
</dbReference>
<dbReference type="EMBL" id="UINC01074622">
    <property type="protein sequence ID" value="SVC12001.1"/>
    <property type="molecule type" value="Genomic_DNA"/>
</dbReference>
<name>A0A382JMZ2_9ZZZZ</name>
<dbReference type="Gene3D" id="3.40.630.30">
    <property type="match status" value="1"/>
</dbReference>
<dbReference type="SUPFAM" id="SSF55729">
    <property type="entry name" value="Acyl-CoA N-acyltransferases (Nat)"/>
    <property type="match status" value="1"/>
</dbReference>
<dbReference type="PROSITE" id="PS51186">
    <property type="entry name" value="GNAT"/>
    <property type="match status" value="1"/>
</dbReference>
<dbReference type="GO" id="GO:0008999">
    <property type="term" value="F:protein-N-terminal-alanine acetyltransferase activity"/>
    <property type="evidence" value="ECO:0007669"/>
    <property type="project" value="TreeGrafter"/>
</dbReference>
<dbReference type="PANTHER" id="PTHR43441:SF2">
    <property type="entry name" value="FAMILY ACETYLTRANSFERASE, PUTATIVE (AFU_ORTHOLOGUE AFUA_7G00850)-RELATED"/>
    <property type="match status" value="1"/>
</dbReference>
<dbReference type="InterPro" id="IPR016181">
    <property type="entry name" value="Acyl_CoA_acyltransferase"/>
</dbReference>
<proteinExistence type="predicted"/>
<dbReference type="PANTHER" id="PTHR43441">
    <property type="entry name" value="RIBOSOMAL-PROTEIN-SERINE ACETYLTRANSFERASE"/>
    <property type="match status" value="1"/>
</dbReference>
<dbReference type="FunFam" id="3.40.630.30:FF:000047">
    <property type="entry name" value="Acetyltransferase, GNAT family"/>
    <property type="match status" value="1"/>
</dbReference>
<gene>
    <name evidence="2" type="ORF">METZ01_LOCUS264855</name>
</gene>
<sequence>MKIGEIVDNFKVPPHPSNIILEGNLVRLEPLKADKHSVCLFESNSMDKEEINWTYLPYGPFETVEKYADWIKEFENGNDPVFFAIIRKSDSKPVGIASYLRIKPNDGSIEVGHINYSPLLQNTTEGTEAMFLMMKWAFENGYRRYEWKCNALNIKSRNAAQRLGLSYEGVFRQIGIKKGRNRNTAWFAAIDKEWEDLKKCFENYLSDNNFDERKLPKVSLSSLTKPILYKLDNMEFS</sequence>
<dbReference type="AlphaFoldDB" id="A0A382JMZ2"/>
<reference evidence="2" key="1">
    <citation type="submission" date="2018-05" db="EMBL/GenBank/DDBJ databases">
        <authorList>
            <person name="Lanie J.A."/>
            <person name="Ng W.-L."/>
            <person name="Kazmierczak K.M."/>
            <person name="Andrzejewski T.M."/>
            <person name="Davidsen T.M."/>
            <person name="Wayne K.J."/>
            <person name="Tettelin H."/>
            <person name="Glass J.I."/>
            <person name="Rusch D."/>
            <person name="Podicherti R."/>
            <person name="Tsui H.-C.T."/>
            <person name="Winkler M.E."/>
        </authorList>
    </citation>
    <scope>NUCLEOTIDE SEQUENCE</scope>
</reference>
<evidence type="ECO:0000259" key="1">
    <source>
        <dbReference type="PROSITE" id="PS51186"/>
    </source>
</evidence>
<evidence type="ECO:0000313" key="2">
    <source>
        <dbReference type="EMBL" id="SVC12001.1"/>
    </source>
</evidence>
<accession>A0A382JMZ2</accession>
<dbReference type="GO" id="GO:0005737">
    <property type="term" value="C:cytoplasm"/>
    <property type="evidence" value="ECO:0007669"/>
    <property type="project" value="TreeGrafter"/>
</dbReference>
<organism evidence="2">
    <name type="scientific">marine metagenome</name>
    <dbReference type="NCBI Taxonomy" id="408172"/>
    <lineage>
        <taxon>unclassified sequences</taxon>
        <taxon>metagenomes</taxon>
        <taxon>ecological metagenomes</taxon>
    </lineage>
</organism>
<dbReference type="Pfam" id="PF13302">
    <property type="entry name" value="Acetyltransf_3"/>
    <property type="match status" value="1"/>
</dbReference>
<protein>
    <recommendedName>
        <fullName evidence="1">N-acetyltransferase domain-containing protein</fullName>
    </recommendedName>
</protein>